<dbReference type="GO" id="GO:0008408">
    <property type="term" value="F:3'-5' exonuclease activity"/>
    <property type="evidence" value="ECO:0007669"/>
    <property type="project" value="InterPro"/>
</dbReference>
<keyword evidence="4 9" id="KW-0808">Transferase</keyword>
<accession>A0A136KFS9</accession>
<comment type="function">
    <text evidence="9">Confers DNA tethering and processivity to DNA polymerases and other proteins. Acts as a clamp, forming a ring around DNA (a reaction catalyzed by the clamp-loading complex) which diffuses in an ATP-independent manner freely and bidirectionally along dsDNA. Initially characterized for its ability to contact the catalytic subunit of DNA polymerase III (Pol III), a complex, multichain enzyme responsible for most of the replicative synthesis in bacteria; Pol III exhibits 3'-5' exonuclease proofreading activity. The beta chain is required for initiation of replication as well as for processivity of DNA replication.</text>
</comment>
<feature type="domain" description="DNA polymerase III beta sliding clamp C-terminal" evidence="12">
    <location>
        <begin position="251"/>
        <end position="372"/>
    </location>
</feature>
<dbReference type="PATRIC" id="fig|1617427.3.peg.811"/>
<dbReference type="SUPFAM" id="SSF55979">
    <property type="entry name" value="DNA clamp"/>
    <property type="match status" value="3"/>
</dbReference>
<dbReference type="Proteomes" id="UP000070449">
    <property type="component" value="Unassembled WGS sequence"/>
</dbReference>
<dbReference type="InterPro" id="IPR022634">
    <property type="entry name" value="DNA_polIII_beta_N"/>
</dbReference>
<dbReference type="Pfam" id="PF00712">
    <property type="entry name" value="DNA_pol3_beta"/>
    <property type="match status" value="1"/>
</dbReference>
<evidence type="ECO:0000259" key="12">
    <source>
        <dbReference type="Pfam" id="PF02768"/>
    </source>
</evidence>
<evidence type="ECO:0000256" key="4">
    <source>
        <dbReference type="ARBA" id="ARBA00022679"/>
    </source>
</evidence>
<dbReference type="Gene3D" id="3.10.150.10">
    <property type="entry name" value="DNA Polymerase III, subunit A, domain 2"/>
    <property type="match status" value="1"/>
</dbReference>
<dbReference type="GO" id="GO:0006271">
    <property type="term" value="P:DNA strand elongation involved in DNA replication"/>
    <property type="evidence" value="ECO:0007669"/>
    <property type="project" value="TreeGrafter"/>
</dbReference>
<feature type="domain" description="DNA polymerase III beta sliding clamp central" evidence="11">
    <location>
        <begin position="128"/>
        <end position="246"/>
    </location>
</feature>
<dbReference type="GO" id="GO:0005737">
    <property type="term" value="C:cytoplasm"/>
    <property type="evidence" value="ECO:0007669"/>
    <property type="project" value="UniProtKB-SubCell"/>
</dbReference>
<reference evidence="13 14" key="1">
    <citation type="submission" date="2015-02" db="EMBL/GenBank/DDBJ databases">
        <title>Improved understanding of the partial-nitritation anammox process through 23 genomes representing the majority of the microbial community.</title>
        <authorList>
            <person name="Speth D.R."/>
            <person name="In T Zandt M."/>
            <person name="Guerrero Cruz S."/>
            <person name="Jetten M.S."/>
            <person name="Dutilh B.E."/>
        </authorList>
    </citation>
    <scope>NUCLEOTIDE SEQUENCE [LARGE SCALE GENOMIC DNA]</scope>
    <source>
        <strain evidence="13">OLB21</strain>
    </source>
</reference>
<keyword evidence="5 9" id="KW-0548">Nucleotidyltransferase</keyword>
<evidence type="ECO:0000313" key="14">
    <source>
        <dbReference type="Proteomes" id="UP000070449"/>
    </source>
</evidence>
<evidence type="ECO:0000256" key="7">
    <source>
        <dbReference type="ARBA" id="ARBA00022932"/>
    </source>
</evidence>
<dbReference type="EMBL" id="JYPD01000025">
    <property type="protein sequence ID" value="KXK08252.1"/>
    <property type="molecule type" value="Genomic_DNA"/>
</dbReference>
<dbReference type="NCBIfam" id="TIGR00663">
    <property type="entry name" value="dnan"/>
    <property type="match status" value="1"/>
</dbReference>
<protein>
    <recommendedName>
        <fullName evidence="9">Beta sliding clamp</fullName>
    </recommendedName>
</protein>
<dbReference type="Pfam" id="PF02767">
    <property type="entry name" value="DNA_pol3_beta_2"/>
    <property type="match status" value="1"/>
</dbReference>
<evidence type="ECO:0000256" key="1">
    <source>
        <dbReference type="ARBA" id="ARBA00004496"/>
    </source>
</evidence>
<dbReference type="GO" id="GO:0003677">
    <property type="term" value="F:DNA binding"/>
    <property type="evidence" value="ECO:0007669"/>
    <property type="project" value="UniProtKB-UniRule"/>
</dbReference>
<dbReference type="SMART" id="SM00480">
    <property type="entry name" value="POL3Bc"/>
    <property type="match status" value="1"/>
</dbReference>
<comment type="subcellular location">
    <subcellularLocation>
        <location evidence="1 9">Cytoplasm</location>
    </subcellularLocation>
</comment>
<dbReference type="PIRSF" id="PIRSF000804">
    <property type="entry name" value="DNA_pol_III_b"/>
    <property type="match status" value="1"/>
</dbReference>
<dbReference type="InterPro" id="IPR001001">
    <property type="entry name" value="DNA_polIII_beta"/>
</dbReference>
<name>A0A136KFS9_9BACT</name>
<comment type="similarity">
    <text evidence="2 9">Belongs to the beta sliding clamp family.</text>
</comment>
<dbReference type="PANTHER" id="PTHR30478">
    <property type="entry name" value="DNA POLYMERASE III SUBUNIT BETA"/>
    <property type="match status" value="1"/>
</dbReference>
<evidence type="ECO:0000313" key="13">
    <source>
        <dbReference type="EMBL" id="KXK08252.1"/>
    </source>
</evidence>
<dbReference type="Pfam" id="PF02768">
    <property type="entry name" value="DNA_pol3_beta_3"/>
    <property type="match status" value="1"/>
</dbReference>
<evidence type="ECO:0000256" key="5">
    <source>
        <dbReference type="ARBA" id="ARBA00022695"/>
    </source>
</evidence>
<keyword evidence="8" id="KW-0238">DNA-binding</keyword>
<dbReference type="InterPro" id="IPR022637">
    <property type="entry name" value="DNA_polIII_beta_cen"/>
</dbReference>
<dbReference type="InterPro" id="IPR022635">
    <property type="entry name" value="DNA_polIII_beta_C"/>
</dbReference>
<evidence type="ECO:0000256" key="2">
    <source>
        <dbReference type="ARBA" id="ARBA00010752"/>
    </source>
</evidence>
<sequence>MKVSLMQENLAKALSHVIKAVSSRPNIPVLANVLIETEKTRIKLSATNLEIGVTTRIGAEVSQEGRITVSARLLSEFVNSLRAGRIELVFADQKLTVHSVDNNAEFFVIPAEDFPNVPGVEGENLLEVNAFSFADAVSQTSIAAATDESRPVLTGLLMLIDGNQLTLVGVDGFRLSKKNIKLKKSVDEAIKEIVPAKALVEVEKLIRDVAEEDDVLKVYLMSSKNQMLFKIGDVELSTRLIEGKFPPYEDILPKEQNLRFKMSKKDFVDMLKVVNIFARNAVGNKAKFKVDADSGKLYLIANVADIGNNESSIEITDVAGEDFETGYNVRFLTDMVSTVASESLVFETNGPTSPGVFYDAKDKDYIHVIMPMLLK</sequence>
<dbReference type="Gene3D" id="3.70.10.10">
    <property type="match status" value="1"/>
</dbReference>
<keyword evidence="6 9" id="KW-0235">DNA replication</keyword>
<gene>
    <name evidence="13" type="primary">dnaN</name>
    <name evidence="13" type="ORF">UZ20_WS6002000780</name>
</gene>
<evidence type="ECO:0000259" key="11">
    <source>
        <dbReference type="Pfam" id="PF02767"/>
    </source>
</evidence>
<evidence type="ECO:0000256" key="6">
    <source>
        <dbReference type="ARBA" id="ARBA00022705"/>
    </source>
</evidence>
<organism evidence="13 14">
    <name type="scientific">candidate division WS6 bacterium OLB21</name>
    <dbReference type="NCBI Taxonomy" id="1617427"/>
    <lineage>
        <taxon>Bacteria</taxon>
        <taxon>Candidatus Dojkabacteria</taxon>
    </lineage>
</organism>
<proteinExistence type="inferred from homology"/>
<keyword evidence="7 9" id="KW-0239">DNA-directed DNA polymerase</keyword>
<evidence type="ECO:0000259" key="10">
    <source>
        <dbReference type="Pfam" id="PF00712"/>
    </source>
</evidence>
<evidence type="ECO:0000256" key="3">
    <source>
        <dbReference type="ARBA" id="ARBA00022490"/>
    </source>
</evidence>
<dbReference type="STRING" id="1617427.UZ20_WS6002000780"/>
<keyword evidence="3 9" id="KW-0963">Cytoplasm</keyword>
<comment type="caution">
    <text evidence="13">The sequence shown here is derived from an EMBL/GenBank/DDBJ whole genome shotgun (WGS) entry which is preliminary data.</text>
</comment>
<dbReference type="InterPro" id="IPR046938">
    <property type="entry name" value="DNA_clamp_sf"/>
</dbReference>
<dbReference type="CDD" id="cd00140">
    <property type="entry name" value="beta_clamp"/>
    <property type="match status" value="1"/>
</dbReference>
<dbReference type="AlphaFoldDB" id="A0A136KFS9"/>
<comment type="subunit">
    <text evidence="9">Forms a ring-shaped head-to-tail homodimer around DNA.</text>
</comment>
<dbReference type="GO" id="GO:0009360">
    <property type="term" value="C:DNA polymerase III complex"/>
    <property type="evidence" value="ECO:0007669"/>
    <property type="project" value="InterPro"/>
</dbReference>
<dbReference type="PANTHER" id="PTHR30478:SF0">
    <property type="entry name" value="BETA SLIDING CLAMP"/>
    <property type="match status" value="1"/>
</dbReference>
<dbReference type="GO" id="GO:0003887">
    <property type="term" value="F:DNA-directed DNA polymerase activity"/>
    <property type="evidence" value="ECO:0007669"/>
    <property type="project" value="UniProtKB-UniRule"/>
</dbReference>
<evidence type="ECO:0000256" key="9">
    <source>
        <dbReference type="PIRNR" id="PIRNR000804"/>
    </source>
</evidence>
<evidence type="ECO:0000256" key="8">
    <source>
        <dbReference type="ARBA" id="ARBA00023125"/>
    </source>
</evidence>
<feature type="domain" description="DNA polymerase III beta sliding clamp N-terminal" evidence="10">
    <location>
        <begin position="1"/>
        <end position="118"/>
    </location>
</feature>